<sequence>MRGCRPGPPKESRDRRHLEQQLPSCSARSTTSSINLCTSSTAAADGLGTAAPEVVYRLRKPHSTSGLNSKVQRRLVERNEIGAEVLRPLEDGGGAADGDDLSRRPMRPISRSLSQTATKPIQLERWEVGWANHRGGSMDVVANRWPGDAVGPVGKGYRSGESKAKSGGGKCVICGWNKVPVAKELSAEVGVEEGQKAGPVAGAGALAIAELWTIVGTHTG</sequence>
<feature type="region of interest" description="Disordered" evidence="1">
    <location>
        <begin position="89"/>
        <end position="118"/>
    </location>
</feature>
<organism evidence="2 3">
    <name type="scientific">Vanilla planifolia</name>
    <name type="common">Vanilla</name>
    <dbReference type="NCBI Taxonomy" id="51239"/>
    <lineage>
        <taxon>Eukaryota</taxon>
        <taxon>Viridiplantae</taxon>
        <taxon>Streptophyta</taxon>
        <taxon>Embryophyta</taxon>
        <taxon>Tracheophyta</taxon>
        <taxon>Spermatophyta</taxon>
        <taxon>Magnoliopsida</taxon>
        <taxon>Liliopsida</taxon>
        <taxon>Asparagales</taxon>
        <taxon>Orchidaceae</taxon>
        <taxon>Vanilloideae</taxon>
        <taxon>Vanilleae</taxon>
        <taxon>Vanilla</taxon>
    </lineage>
</organism>
<dbReference type="AlphaFoldDB" id="A0A835RF66"/>
<feature type="compositionally biased region" description="Basic and acidic residues" evidence="1">
    <location>
        <begin position="8"/>
        <end position="19"/>
    </location>
</feature>
<accession>A0A835RF66</accession>
<dbReference type="Proteomes" id="UP000636800">
    <property type="component" value="Unassembled WGS sequence"/>
</dbReference>
<feature type="region of interest" description="Disordered" evidence="1">
    <location>
        <begin position="1"/>
        <end position="32"/>
    </location>
</feature>
<keyword evidence="3" id="KW-1185">Reference proteome</keyword>
<evidence type="ECO:0000313" key="2">
    <source>
        <dbReference type="EMBL" id="KAG0484812.1"/>
    </source>
</evidence>
<name>A0A835RF66_VANPL</name>
<evidence type="ECO:0000256" key="1">
    <source>
        <dbReference type="SAM" id="MobiDB-lite"/>
    </source>
</evidence>
<protein>
    <submittedName>
        <fullName evidence="2">Uncharacterized protein</fullName>
    </submittedName>
</protein>
<comment type="caution">
    <text evidence="2">The sequence shown here is derived from an EMBL/GenBank/DDBJ whole genome shotgun (WGS) entry which is preliminary data.</text>
</comment>
<dbReference type="EMBL" id="JADCNL010000004">
    <property type="protein sequence ID" value="KAG0484812.1"/>
    <property type="molecule type" value="Genomic_DNA"/>
</dbReference>
<evidence type="ECO:0000313" key="3">
    <source>
        <dbReference type="Proteomes" id="UP000636800"/>
    </source>
</evidence>
<gene>
    <name evidence="2" type="ORF">HPP92_008891</name>
</gene>
<proteinExistence type="predicted"/>
<reference evidence="2 3" key="1">
    <citation type="journal article" date="2020" name="Nat. Food">
        <title>A phased Vanilla planifolia genome enables genetic improvement of flavour and production.</title>
        <authorList>
            <person name="Hasing T."/>
            <person name="Tang H."/>
            <person name="Brym M."/>
            <person name="Khazi F."/>
            <person name="Huang T."/>
            <person name="Chambers A.H."/>
        </authorList>
    </citation>
    <scope>NUCLEOTIDE SEQUENCE [LARGE SCALE GENOMIC DNA]</scope>
    <source>
        <tissue evidence="2">Leaf</tissue>
    </source>
</reference>
<feature type="compositionally biased region" description="Polar residues" evidence="1">
    <location>
        <begin position="21"/>
        <end position="32"/>
    </location>
</feature>